<reference evidence="1" key="1">
    <citation type="submission" date="2016-10" db="EMBL/GenBank/DDBJ databases">
        <authorList>
            <person name="de Groot N.N."/>
        </authorList>
    </citation>
    <scope>NUCLEOTIDE SEQUENCE</scope>
</reference>
<evidence type="ECO:0000313" key="1">
    <source>
        <dbReference type="EMBL" id="SFV64025.1"/>
    </source>
</evidence>
<gene>
    <name evidence="1" type="ORF">MNB_SV-13-1303</name>
</gene>
<proteinExistence type="predicted"/>
<protein>
    <submittedName>
        <fullName evidence="1">Uncharacterized protein</fullName>
    </submittedName>
</protein>
<dbReference type="AlphaFoldDB" id="A0A1W1CE85"/>
<name>A0A1W1CE85_9ZZZZ</name>
<organism evidence="1">
    <name type="scientific">hydrothermal vent metagenome</name>
    <dbReference type="NCBI Taxonomy" id="652676"/>
    <lineage>
        <taxon>unclassified sequences</taxon>
        <taxon>metagenomes</taxon>
        <taxon>ecological metagenomes</taxon>
    </lineage>
</organism>
<sequence length="69" mass="7592">MPSGTILHKKEGNFVMEYRDGKFVPMAVNSLMSEGDTILISPCPTLPIALESEVKLAVLPVYGEVEIRE</sequence>
<dbReference type="EMBL" id="FPHM01000083">
    <property type="protein sequence ID" value="SFV64025.1"/>
    <property type="molecule type" value="Genomic_DNA"/>
</dbReference>
<accession>A0A1W1CE85</accession>